<proteinExistence type="predicted"/>
<protein>
    <recommendedName>
        <fullName evidence="1">F-box domain-containing protein</fullName>
    </recommendedName>
</protein>
<dbReference type="SUPFAM" id="SSF52047">
    <property type="entry name" value="RNI-like"/>
    <property type="match status" value="1"/>
</dbReference>
<gene>
    <name evidence="2" type="ORF">RirG_190430</name>
</gene>
<accession>A0A015IY09</accession>
<keyword evidence="3" id="KW-1185">Reference proteome</keyword>
<organism evidence="2 3">
    <name type="scientific">Rhizophagus irregularis (strain DAOM 197198w)</name>
    <name type="common">Glomus intraradices</name>
    <dbReference type="NCBI Taxonomy" id="1432141"/>
    <lineage>
        <taxon>Eukaryota</taxon>
        <taxon>Fungi</taxon>
        <taxon>Fungi incertae sedis</taxon>
        <taxon>Mucoromycota</taxon>
        <taxon>Glomeromycotina</taxon>
        <taxon>Glomeromycetes</taxon>
        <taxon>Glomerales</taxon>
        <taxon>Glomeraceae</taxon>
        <taxon>Rhizophagus</taxon>
    </lineage>
</organism>
<sequence length="509" mass="59007">MPPVLIPTECLLMIFQNIANDIQCLHSCILVSRSWCRNAIPYLWARPFSTASKEAKLIKTYISCLEDEDKSLIEEDIILPDLPKPFFDYASYLTEFKYNRLKSAVELWIKIKDQLSTSSPNNPKVYGITKALCNLLMRKCSRLEALSIISKNMPDYTIFSQSPHLSRIIKFSCLFFDECSYRIKESNNNTLDLLKFLPAVCKDIKSLDFRQCDSTAVNKAMKDIIFAIPNLQDFKYYGPNDMIYREEIILPALKSQINSLTSLFLCRVFINDHIFDILSECVNLESLKFLDCRCSTFGSSLKSKFRLKKLHLETSRSSSNIVTLVQTLGNNNTLQYLYLNVLKNAAPRSISIGCSNIVEFHFSELEYNESNNLFNLLDHLNFLEKLTLTDMVLKDSEIDQFYNSLGSHLPLSLKYINIGQLFKPKRSFSTDKFQHLFKNCKASLETIIINQPVEYNDSDFDYIIDYTKKTNSLRFLGLNCLKNNHRLKFKELKEIYNVFIIPKYDLGNW</sequence>
<evidence type="ECO:0000313" key="3">
    <source>
        <dbReference type="Proteomes" id="UP000022910"/>
    </source>
</evidence>
<dbReference type="AlphaFoldDB" id="A0A015IY09"/>
<reference evidence="2 3" key="1">
    <citation type="submission" date="2014-02" db="EMBL/GenBank/DDBJ databases">
        <title>Single nucleus genome sequencing reveals high similarity among nuclei of an endomycorrhizal fungus.</title>
        <authorList>
            <person name="Lin K."/>
            <person name="Geurts R."/>
            <person name="Zhang Z."/>
            <person name="Limpens E."/>
            <person name="Saunders D.G."/>
            <person name="Mu D."/>
            <person name="Pang E."/>
            <person name="Cao H."/>
            <person name="Cha H."/>
            <person name="Lin T."/>
            <person name="Zhou Q."/>
            <person name="Shang Y."/>
            <person name="Li Y."/>
            <person name="Ivanov S."/>
            <person name="Sharma T."/>
            <person name="Velzen R.V."/>
            <person name="Ruijter N.D."/>
            <person name="Aanen D.K."/>
            <person name="Win J."/>
            <person name="Kamoun S."/>
            <person name="Bisseling T."/>
            <person name="Huang S."/>
        </authorList>
    </citation>
    <scope>NUCLEOTIDE SEQUENCE [LARGE SCALE GENOMIC DNA]</scope>
    <source>
        <strain evidence="3">DAOM197198w</strain>
    </source>
</reference>
<feature type="domain" description="F-box" evidence="1">
    <location>
        <begin position="6"/>
        <end position="48"/>
    </location>
</feature>
<dbReference type="EMBL" id="JEMT01026505">
    <property type="protein sequence ID" value="EXX59270.1"/>
    <property type="molecule type" value="Genomic_DNA"/>
</dbReference>
<dbReference type="HOGENOM" id="CLU_028913_2_1_1"/>
<name>A0A015IY09_RHIIW</name>
<dbReference type="InterPro" id="IPR032675">
    <property type="entry name" value="LRR_dom_sf"/>
</dbReference>
<dbReference type="Gene3D" id="3.80.10.10">
    <property type="entry name" value="Ribonuclease Inhibitor"/>
    <property type="match status" value="1"/>
</dbReference>
<dbReference type="Proteomes" id="UP000022910">
    <property type="component" value="Unassembled WGS sequence"/>
</dbReference>
<dbReference type="OrthoDB" id="2442440at2759"/>
<dbReference type="InterPro" id="IPR001810">
    <property type="entry name" value="F-box_dom"/>
</dbReference>
<comment type="caution">
    <text evidence="2">The sequence shown here is derived from an EMBL/GenBank/DDBJ whole genome shotgun (WGS) entry which is preliminary data.</text>
</comment>
<evidence type="ECO:0000313" key="2">
    <source>
        <dbReference type="EMBL" id="EXX59270.1"/>
    </source>
</evidence>
<dbReference type="Pfam" id="PF12937">
    <property type="entry name" value="F-box-like"/>
    <property type="match status" value="1"/>
</dbReference>
<evidence type="ECO:0000259" key="1">
    <source>
        <dbReference type="Pfam" id="PF12937"/>
    </source>
</evidence>